<dbReference type="PANTHER" id="PTHR38776">
    <property type="entry name" value="MLTA-INTERACTING PROTEIN-RELATED"/>
    <property type="match status" value="1"/>
</dbReference>
<dbReference type="GO" id="GO:0009279">
    <property type="term" value="C:cell outer membrane"/>
    <property type="evidence" value="ECO:0007669"/>
    <property type="project" value="UniProtKB-SubCell"/>
</dbReference>
<dbReference type="AlphaFoldDB" id="A0A3B0YAH0"/>
<comment type="subcellular location">
    <subcellularLocation>
        <location evidence="1">Cell outer membrane</location>
    </subcellularLocation>
</comment>
<evidence type="ECO:0000256" key="1">
    <source>
        <dbReference type="ARBA" id="ARBA00004442"/>
    </source>
</evidence>
<keyword evidence="2" id="KW-0732">Signal</keyword>
<keyword evidence="4" id="KW-0998">Cell outer membrane</keyword>
<organism evidence="5">
    <name type="scientific">hydrothermal vent metagenome</name>
    <dbReference type="NCBI Taxonomy" id="652676"/>
    <lineage>
        <taxon>unclassified sequences</taxon>
        <taxon>metagenomes</taxon>
        <taxon>ecological metagenomes</taxon>
    </lineage>
</organism>
<reference evidence="5" key="1">
    <citation type="submission" date="2018-06" db="EMBL/GenBank/DDBJ databases">
        <authorList>
            <person name="Zhirakovskaya E."/>
        </authorList>
    </citation>
    <scope>NUCLEOTIDE SEQUENCE</scope>
</reference>
<evidence type="ECO:0000256" key="4">
    <source>
        <dbReference type="ARBA" id="ARBA00023237"/>
    </source>
</evidence>
<dbReference type="InterPro" id="IPR010583">
    <property type="entry name" value="MipA"/>
</dbReference>
<dbReference type="PANTHER" id="PTHR38776:SF1">
    <property type="entry name" value="MLTA-INTERACTING PROTEIN-RELATED"/>
    <property type="match status" value="1"/>
</dbReference>
<evidence type="ECO:0000313" key="5">
    <source>
        <dbReference type="EMBL" id="VAW65326.1"/>
    </source>
</evidence>
<dbReference type="EMBL" id="UOFI01000067">
    <property type="protein sequence ID" value="VAW65326.1"/>
    <property type="molecule type" value="Genomic_DNA"/>
</dbReference>
<keyword evidence="3" id="KW-0472">Membrane</keyword>
<evidence type="ECO:0000256" key="3">
    <source>
        <dbReference type="ARBA" id="ARBA00023136"/>
    </source>
</evidence>
<evidence type="ECO:0008006" key="6">
    <source>
        <dbReference type="Google" id="ProtNLM"/>
    </source>
</evidence>
<gene>
    <name evidence="5" type="ORF">MNBD_GAMMA09-2931</name>
</gene>
<accession>A0A3B0YAH0</accession>
<name>A0A3B0YAH0_9ZZZZ</name>
<dbReference type="Pfam" id="PF06629">
    <property type="entry name" value="MipA"/>
    <property type="match status" value="1"/>
</dbReference>
<proteinExistence type="predicted"/>
<sequence length="268" mass="29915">MKSIRILSLILISTLFTHKATAQKDSWEAGIGTTMVSLPQYPGSSQRSNFILPFPFFHIQSKYLDFDDGAKGFFFESPNLRTTISAGLGLPVDSKDNRARQGMPDLNTVLQIGPSLEFIFAGGRRQPSEFRLELPLRAAIATDFTSYKSAGWLLEPRITYETLRPFKSGFNYQVSSGLLFASKDYNAYYYDVAPQFATAQRPAFSSAGGYNSFFIDLSANLRKGDWVYFVFSRYRNLSGATYIDSPLVEQNASLTIGAGIIWIFANSL</sequence>
<protein>
    <recommendedName>
        <fullName evidence="6">Outer membrane protein</fullName>
    </recommendedName>
</protein>
<evidence type="ECO:0000256" key="2">
    <source>
        <dbReference type="ARBA" id="ARBA00022729"/>
    </source>
</evidence>